<name>A0ABP1R992_9HEXA</name>
<comment type="caution">
    <text evidence="3">The sequence shown here is derived from an EMBL/GenBank/DDBJ whole genome shotgun (WGS) entry which is preliminary data.</text>
</comment>
<proteinExistence type="predicted"/>
<evidence type="ECO:0000256" key="2">
    <source>
        <dbReference type="SAM" id="SignalP"/>
    </source>
</evidence>
<feature type="chain" id="PRO_5045157991" evidence="2">
    <location>
        <begin position="20"/>
        <end position="233"/>
    </location>
</feature>
<accession>A0ABP1R992</accession>
<evidence type="ECO:0000256" key="1">
    <source>
        <dbReference type="SAM" id="MobiDB-lite"/>
    </source>
</evidence>
<dbReference type="Proteomes" id="UP001642540">
    <property type="component" value="Unassembled WGS sequence"/>
</dbReference>
<evidence type="ECO:0000313" key="4">
    <source>
        <dbReference type="Proteomes" id="UP001642540"/>
    </source>
</evidence>
<evidence type="ECO:0000313" key="3">
    <source>
        <dbReference type="EMBL" id="CAL8119463.1"/>
    </source>
</evidence>
<protein>
    <submittedName>
        <fullName evidence="3">Uncharacterized protein</fullName>
    </submittedName>
</protein>
<sequence>MWHLLVVLVLALGARLPDALQAQPAAADDEADQEVGLDLSAQPLIITEDGVDKDGDGDDDVGFAGEENEEQDQINIDENDDQDEERMVQMMWKSNNVLIHALLEALGIVIKILFQTIGASFFIFDYVNIALKALEISDINNTCCCRMPVIKATPVPGRISQLQPETKTWKGRKAQKINLAKALRQQKRFRRRKPAGAVALPTTNRVVENNDDPKDNECAPPAVCTHFSQCSDP</sequence>
<feature type="region of interest" description="Disordered" evidence="1">
    <location>
        <begin position="48"/>
        <end position="80"/>
    </location>
</feature>
<keyword evidence="2" id="KW-0732">Signal</keyword>
<gene>
    <name evidence="3" type="ORF">ODALV1_LOCUS18562</name>
</gene>
<organism evidence="3 4">
    <name type="scientific">Orchesella dallaii</name>
    <dbReference type="NCBI Taxonomy" id="48710"/>
    <lineage>
        <taxon>Eukaryota</taxon>
        <taxon>Metazoa</taxon>
        <taxon>Ecdysozoa</taxon>
        <taxon>Arthropoda</taxon>
        <taxon>Hexapoda</taxon>
        <taxon>Collembola</taxon>
        <taxon>Entomobryomorpha</taxon>
        <taxon>Entomobryoidea</taxon>
        <taxon>Orchesellidae</taxon>
        <taxon>Orchesellinae</taxon>
        <taxon>Orchesella</taxon>
    </lineage>
</organism>
<reference evidence="3 4" key="1">
    <citation type="submission" date="2024-08" db="EMBL/GenBank/DDBJ databases">
        <authorList>
            <person name="Cucini C."/>
            <person name="Frati F."/>
        </authorList>
    </citation>
    <scope>NUCLEOTIDE SEQUENCE [LARGE SCALE GENOMIC DNA]</scope>
</reference>
<keyword evidence="4" id="KW-1185">Reference proteome</keyword>
<feature type="compositionally biased region" description="Acidic residues" evidence="1">
    <location>
        <begin position="49"/>
        <end position="80"/>
    </location>
</feature>
<dbReference type="EMBL" id="CAXLJM020000060">
    <property type="protein sequence ID" value="CAL8119463.1"/>
    <property type="molecule type" value="Genomic_DNA"/>
</dbReference>
<feature type="signal peptide" evidence="2">
    <location>
        <begin position="1"/>
        <end position="19"/>
    </location>
</feature>